<dbReference type="InterPro" id="IPR016161">
    <property type="entry name" value="Ald_DH/histidinol_DH"/>
</dbReference>
<evidence type="ECO:0000256" key="1">
    <source>
        <dbReference type="ARBA" id="ARBA00009986"/>
    </source>
</evidence>
<dbReference type="Gene3D" id="3.40.309.10">
    <property type="entry name" value="Aldehyde Dehydrogenase, Chain A, domain 2"/>
    <property type="match status" value="1"/>
</dbReference>
<dbReference type="InterPro" id="IPR015590">
    <property type="entry name" value="Aldehyde_DH_dom"/>
</dbReference>
<feature type="domain" description="Aldehyde dehydrogenase" evidence="6">
    <location>
        <begin position="3"/>
        <end position="306"/>
    </location>
</feature>
<accession>A0A485AYU4</accession>
<dbReference type="InterPro" id="IPR016163">
    <property type="entry name" value="Ald_DH_C"/>
</dbReference>
<dbReference type="Proteomes" id="UP000345637">
    <property type="component" value="Unassembled WGS sequence"/>
</dbReference>
<keyword evidence="3 5" id="KW-0560">Oxidoreductase</keyword>
<dbReference type="EC" id="1.2.1.79" evidence="7"/>
<dbReference type="GO" id="GO:0036243">
    <property type="term" value="F:succinate-semialdehyde dehydrogenase (NADP+) activity"/>
    <property type="evidence" value="ECO:0007669"/>
    <property type="project" value="UniProtKB-EC"/>
</dbReference>
<dbReference type="PANTHER" id="PTHR43217">
    <property type="entry name" value="SUCCINATE SEMIALDEHYDE DEHYDROGENASE [NAD(P)+] SAD"/>
    <property type="match status" value="1"/>
</dbReference>
<evidence type="ECO:0000313" key="7">
    <source>
        <dbReference type="EMBL" id="VFS65870.1"/>
    </source>
</evidence>
<evidence type="ECO:0000256" key="4">
    <source>
        <dbReference type="PROSITE-ProRule" id="PRU10007"/>
    </source>
</evidence>
<dbReference type="EMBL" id="CAADJE010000023">
    <property type="protein sequence ID" value="VFS65870.1"/>
    <property type="molecule type" value="Genomic_DNA"/>
</dbReference>
<comment type="similarity">
    <text evidence="1 5">Belongs to the aldehyde dehydrogenase family.</text>
</comment>
<evidence type="ECO:0000256" key="3">
    <source>
        <dbReference type="ARBA" id="ARBA00023002"/>
    </source>
</evidence>
<sequence length="319" mass="34590">MAYQTVNPANNQLIKQYAAHSDADVEAALQKADALYHSAWSKGDIDRRLPVLHRLADLIDSQVDELAKIASQEMGKLIAQSRGEVKLCAQIARYYADNAKSFLAPVKYPSDIGEAWVEHHPVGVLMAVEPWNFPYYQLMRVLAPNLAAGNPVIAKHASIVPHCAETFAHLVREAGAPEGAWTNLFISQEQVAKIIADDRVQGAALTGSEKAGSVVASQAAKYIKKATLELGGNDVFVVLDDASLEKAVKTGVQARLNNAGQVCTAAKRFILHENIADQFLSQFTEAFRQVKNRRSAGREYDAGPALLERCAANADQTGG</sequence>
<proteinExistence type="inferred from homology"/>
<dbReference type="PROSITE" id="PS00687">
    <property type="entry name" value="ALDEHYDE_DEHYDR_GLU"/>
    <property type="match status" value="1"/>
</dbReference>
<dbReference type="SUPFAM" id="SSF53720">
    <property type="entry name" value="ALDH-like"/>
    <property type="match status" value="1"/>
</dbReference>
<protein>
    <submittedName>
        <fullName evidence="7">Succinate-semialdehyde dehydrogenase [NADP(+)] 1</fullName>
        <ecNumber evidence="7">1.2.1.79</ecNumber>
    </submittedName>
</protein>
<keyword evidence="2" id="KW-0521">NADP</keyword>
<evidence type="ECO:0000256" key="2">
    <source>
        <dbReference type="ARBA" id="ARBA00022857"/>
    </source>
</evidence>
<dbReference type="PANTHER" id="PTHR43217:SF2">
    <property type="entry name" value="SUCCINATE-SEMIALDEHYDE DEHYDROGENASE [NADP(+)]"/>
    <property type="match status" value="1"/>
</dbReference>
<dbReference type="InterPro" id="IPR029510">
    <property type="entry name" value="Ald_DH_CS_GLU"/>
</dbReference>
<dbReference type="InterPro" id="IPR016162">
    <property type="entry name" value="Ald_DH_N"/>
</dbReference>
<dbReference type="Pfam" id="PF00171">
    <property type="entry name" value="Aldedh"/>
    <property type="match status" value="1"/>
</dbReference>
<organism evidence="7 8">
    <name type="scientific">Raoultella planticola</name>
    <name type="common">Klebsiella planticola</name>
    <dbReference type="NCBI Taxonomy" id="575"/>
    <lineage>
        <taxon>Bacteria</taxon>
        <taxon>Pseudomonadati</taxon>
        <taxon>Pseudomonadota</taxon>
        <taxon>Gammaproteobacteria</taxon>
        <taxon>Enterobacterales</taxon>
        <taxon>Enterobacteriaceae</taxon>
        <taxon>Klebsiella/Raoultella group</taxon>
        <taxon>Raoultella</taxon>
    </lineage>
</organism>
<dbReference type="InterPro" id="IPR047110">
    <property type="entry name" value="GABD/Sad-like"/>
</dbReference>
<dbReference type="InterPro" id="IPR016160">
    <property type="entry name" value="Ald_DH_CS_CYS"/>
</dbReference>
<dbReference type="AlphaFoldDB" id="A0A485AYU4"/>
<dbReference type="GO" id="GO:0004777">
    <property type="term" value="F:succinate-semialdehyde dehydrogenase (NAD+) activity"/>
    <property type="evidence" value="ECO:0007669"/>
    <property type="project" value="TreeGrafter"/>
</dbReference>
<reference evidence="7 8" key="1">
    <citation type="submission" date="2019-03" db="EMBL/GenBank/DDBJ databases">
        <authorList>
            <consortium name="Pathogen Informatics"/>
        </authorList>
    </citation>
    <scope>NUCLEOTIDE SEQUENCE [LARGE SCALE GENOMIC DNA]</scope>
    <source>
        <strain evidence="7 8">NCTC12998</strain>
    </source>
</reference>
<evidence type="ECO:0000259" key="6">
    <source>
        <dbReference type="Pfam" id="PF00171"/>
    </source>
</evidence>
<evidence type="ECO:0000256" key="5">
    <source>
        <dbReference type="RuleBase" id="RU003345"/>
    </source>
</evidence>
<evidence type="ECO:0000313" key="8">
    <source>
        <dbReference type="Proteomes" id="UP000345637"/>
    </source>
</evidence>
<feature type="active site" evidence="4">
    <location>
        <position position="229"/>
    </location>
</feature>
<dbReference type="Gene3D" id="3.40.605.10">
    <property type="entry name" value="Aldehyde Dehydrogenase, Chain A, domain 1"/>
    <property type="match status" value="1"/>
</dbReference>
<dbReference type="PROSITE" id="PS00070">
    <property type="entry name" value="ALDEHYDE_DEHYDR_CYS"/>
    <property type="match status" value="1"/>
</dbReference>
<name>A0A485AYU4_RAOPL</name>
<gene>
    <name evidence="7" type="primary">gabD1_1</name>
    <name evidence="7" type="ORF">NCTC12998_02859</name>
</gene>
<dbReference type="FunFam" id="3.40.605.10:FF:000012">
    <property type="entry name" value="NAD-dependent succinate-semialdehyde dehydrogenase"/>
    <property type="match status" value="1"/>
</dbReference>